<dbReference type="PROSITE" id="PS50850">
    <property type="entry name" value="MFS"/>
    <property type="match status" value="1"/>
</dbReference>
<evidence type="ECO:0000256" key="3">
    <source>
        <dbReference type="ARBA" id="ARBA00022989"/>
    </source>
</evidence>
<feature type="transmembrane region" description="Helical" evidence="6">
    <location>
        <begin position="280"/>
        <end position="304"/>
    </location>
</feature>
<feature type="region of interest" description="Disordered" evidence="5">
    <location>
        <begin position="1"/>
        <end position="44"/>
    </location>
</feature>
<feature type="domain" description="Major facilitator superfamily (MFS) profile" evidence="7">
    <location>
        <begin position="78"/>
        <end position="542"/>
    </location>
</feature>
<evidence type="ECO:0000256" key="5">
    <source>
        <dbReference type="SAM" id="MobiDB-lite"/>
    </source>
</evidence>
<comment type="caution">
    <text evidence="8">The sequence shown here is derived from an EMBL/GenBank/DDBJ whole genome shotgun (WGS) entry which is preliminary data.</text>
</comment>
<feature type="transmembrane region" description="Helical" evidence="6">
    <location>
        <begin position="239"/>
        <end position="260"/>
    </location>
</feature>
<dbReference type="GO" id="GO:0016020">
    <property type="term" value="C:membrane"/>
    <property type="evidence" value="ECO:0007669"/>
    <property type="project" value="UniProtKB-SubCell"/>
</dbReference>
<sequence length="574" mass="62236">MASEKDETVMPSEPEGTLTPSSGNFHADNLELEGADSDNDNAGQEHDLERHETHLSRIQSIKQNFGERPACFKNTLQEVSFVAQATIAMSTSSFLVGASSIVTVTIGRDLGMSQGEISWISAASTLTAGAFQLAVGQLCDLLGRKLIFLVGMATFAIFVLLVGFSQNPFWMDVVLGVVGISCAMVVPPAGGILGAAYGKPSKRKNLAFSAFSAGNPIGFVLGSITCGVATRLFNWRAAFYFIAMLWAVFFLHALWAIPNVEAFDRGVALKQRLSVFFKRFDTVGAILTLFGTGMFTAGITLGPADGWKSPVTLCLMLIGVVLVVLFGFWETKYPYPLMPPFIWKDRNFTLIMAVTVLGYMGFQASAFYLAFFMQEIRQYDALSVAVHMLPQAIAGMIWNVLIGYTLHKVNNTLIMTAGALAYFAASLLLSLMHAESSYWAFMFPALILNVVGADFQFNVANMYVMQSLPAQQQGLASGVMNTLVRLASTVAMGIATAVYASIETSPKGIEQPMLKFTRTFQVSMAMAAASVLIVPFIRIGTQGHTEKDDATQTVPKEKGTHSAETTGHDDFKEQ</sequence>
<comment type="subcellular location">
    <subcellularLocation>
        <location evidence="1">Membrane</location>
        <topology evidence="1">Multi-pass membrane protein</topology>
    </subcellularLocation>
</comment>
<evidence type="ECO:0000313" key="8">
    <source>
        <dbReference type="EMBL" id="KAK7748865.1"/>
    </source>
</evidence>
<dbReference type="AlphaFoldDB" id="A0AAN9YNK8"/>
<keyword evidence="4 6" id="KW-0472">Membrane</keyword>
<dbReference type="PANTHER" id="PTHR42718:SF23">
    <property type="entry name" value="MAJOR FACILITATOR SUPERFAMILY (MFS) PROFILE DOMAIN-CONTAINING PROTEIN"/>
    <property type="match status" value="1"/>
</dbReference>
<feature type="transmembrane region" description="Helical" evidence="6">
    <location>
        <begin position="438"/>
        <end position="457"/>
    </location>
</feature>
<protein>
    <recommendedName>
        <fullName evidence="7">Major facilitator superfamily (MFS) profile domain-containing protein</fullName>
    </recommendedName>
</protein>
<keyword evidence="9" id="KW-1185">Reference proteome</keyword>
<feature type="transmembrane region" description="Helical" evidence="6">
    <location>
        <begin position="119"/>
        <end position="139"/>
    </location>
</feature>
<dbReference type="InterPro" id="IPR020846">
    <property type="entry name" value="MFS_dom"/>
</dbReference>
<dbReference type="PANTHER" id="PTHR42718">
    <property type="entry name" value="MAJOR FACILITATOR SUPERFAMILY MULTIDRUG TRANSPORTER MFSC"/>
    <property type="match status" value="1"/>
</dbReference>
<name>A0AAN9YNK8_9PEZI</name>
<evidence type="ECO:0000256" key="6">
    <source>
        <dbReference type="SAM" id="Phobius"/>
    </source>
</evidence>
<feature type="transmembrane region" description="Helical" evidence="6">
    <location>
        <begin position="413"/>
        <end position="432"/>
    </location>
</feature>
<feature type="compositionally biased region" description="Acidic residues" evidence="5">
    <location>
        <begin position="30"/>
        <end position="39"/>
    </location>
</feature>
<feature type="transmembrane region" description="Helical" evidence="6">
    <location>
        <begin position="478"/>
        <end position="500"/>
    </location>
</feature>
<evidence type="ECO:0000256" key="4">
    <source>
        <dbReference type="ARBA" id="ARBA00023136"/>
    </source>
</evidence>
<dbReference type="SUPFAM" id="SSF103473">
    <property type="entry name" value="MFS general substrate transporter"/>
    <property type="match status" value="2"/>
</dbReference>
<keyword evidence="2 6" id="KW-0812">Transmembrane</keyword>
<dbReference type="EMBL" id="JAJSPL020000002">
    <property type="protein sequence ID" value="KAK7748865.1"/>
    <property type="molecule type" value="Genomic_DNA"/>
</dbReference>
<dbReference type="Pfam" id="PF07690">
    <property type="entry name" value="MFS_1"/>
    <property type="match status" value="1"/>
</dbReference>
<dbReference type="Proteomes" id="UP001320245">
    <property type="component" value="Unassembled WGS sequence"/>
</dbReference>
<feature type="region of interest" description="Disordered" evidence="5">
    <location>
        <begin position="544"/>
        <end position="574"/>
    </location>
</feature>
<gene>
    <name evidence="8" type="ORF">SLS53_000889</name>
</gene>
<dbReference type="InterPro" id="IPR011701">
    <property type="entry name" value="MFS"/>
</dbReference>
<feature type="transmembrane region" description="Helical" evidence="6">
    <location>
        <begin position="350"/>
        <end position="372"/>
    </location>
</feature>
<feature type="transmembrane region" description="Helical" evidence="6">
    <location>
        <begin position="81"/>
        <end position="107"/>
    </location>
</feature>
<dbReference type="GO" id="GO:0022857">
    <property type="term" value="F:transmembrane transporter activity"/>
    <property type="evidence" value="ECO:0007669"/>
    <property type="project" value="InterPro"/>
</dbReference>
<keyword evidence="3 6" id="KW-1133">Transmembrane helix</keyword>
<organism evidence="8 9">
    <name type="scientific">Cytospora paraplurivora</name>
    <dbReference type="NCBI Taxonomy" id="2898453"/>
    <lineage>
        <taxon>Eukaryota</taxon>
        <taxon>Fungi</taxon>
        <taxon>Dikarya</taxon>
        <taxon>Ascomycota</taxon>
        <taxon>Pezizomycotina</taxon>
        <taxon>Sordariomycetes</taxon>
        <taxon>Sordariomycetidae</taxon>
        <taxon>Diaporthales</taxon>
        <taxon>Cytosporaceae</taxon>
        <taxon>Cytospora</taxon>
    </lineage>
</organism>
<proteinExistence type="predicted"/>
<dbReference type="Gene3D" id="1.20.1250.20">
    <property type="entry name" value="MFS general substrate transporter like domains"/>
    <property type="match status" value="2"/>
</dbReference>
<feature type="transmembrane region" description="Helical" evidence="6">
    <location>
        <begin position="146"/>
        <end position="164"/>
    </location>
</feature>
<feature type="transmembrane region" description="Helical" evidence="6">
    <location>
        <begin position="206"/>
        <end position="233"/>
    </location>
</feature>
<feature type="transmembrane region" description="Helical" evidence="6">
    <location>
        <begin position="170"/>
        <end position="194"/>
    </location>
</feature>
<accession>A0AAN9YNK8</accession>
<dbReference type="InterPro" id="IPR036259">
    <property type="entry name" value="MFS_trans_sf"/>
</dbReference>
<evidence type="ECO:0000256" key="1">
    <source>
        <dbReference type="ARBA" id="ARBA00004141"/>
    </source>
</evidence>
<evidence type="ECO:0000256" key="2">
    <source>
        <dbReference type="ARBA" id="ARBA00022692"/>
    </source>
</evidence>
<evidence type="ECO:0000313" key="9">
    <source>
        <dbReference type="Proteomes" id="UP001320245"/>
    </source>
</evidence>
<feature type="transmembrane region" description="Helical" evidence="6">
    <location>
        <begin position="384"/>
        <end position="406"/>
    </location>
</feature>
<evidence type="ECO:0000259" key="7">
    <source>
        <dbReference type="PROSITE" id="PS50850"/>
    </source>
</evidence>
<feature type="transmembrane region" description="Helical" evidence="6">
    <location>
        <begin position="520"/>
        <end position="537"/>
    </location>
</feature>
<reference evidence="8 9" key="1">
    <citation type="journal article" date="2023" name="PLoS ONE">
        <title>Cytospora paraplurivora sp. nov. isolated from orchards with fruit tree decline syndrome in Ontario, Canada.</title>
        <authorList>
            <person name="Ilyukhin E."/>
            <person name="Nguyen H.D.T."/>
            <person name="Castle A.J."/>
            <person name="Ellouze W."/>
        </authorList>
    </citation>
    <scope>NUCLEOTIDE SEQUENCE [LARGE SCALE GENOMIC DNA]</scope>
    <source>
        <strain evidence="8 9">FDS-564</strain>
    </source>
</reference>
<feature type="transmembrane region" description="Helical" evidence="6">
    <location>
        <begin position="310"/>
        <end position="329"/>
    </location>
</feature>